<keyword evidence="1" id="KW-0010">Activator</keyword>
<dbReference type="AlphaFoldDB" id="A0A7K0FW09"/>
<keyword evidence="4" id="KW-1185">Reference proteome</keyword>
<dbReference type="InterPro" id="IPR035451">
    <property type="entry name" value="Ada-like_dom_sf"/>
</dbReference>
<evidence type="ECO:0000313" key="3">
    <source>
        <dbReference type="EMBL" id="MRX75542.1"/>
    </source>
</evidence>
<accession>A0A7K0FW09</accession>
<name>A0A7K0FW09_9SPHI</name>
<dbReference type="InterPro" id="IPR004026">
    <property type="entry name" value="Ada_DNA_repair_Zn-bd"/>
</dbReference>
<sequence>MINHHELSAANLAGKIKNKEICFGGNIKLKIYGSLQCKSGKSMKRENRVFFKSEQDAIDAGFRPCAHCLFTTYKKWICSVQQ</sequence>
<dbReference type="Proteomes" id="UP000487757">
    <property type="component" value="Unassembled WGS sequence"/>
</dbReference>
<dbReference type="OrthoDB" id="894286at2"/>
<dbReference type="GO" id="GO:0008270">
    <property type="term" value="F:zinc ion binding"/>
    <property type="evidence" value="ECO:0007669"/>
    <property type="project" value="InterPro"/>
</dbReference>
<reference evidence="3 4" key="1">
    <citation type="submission" date="2019-11" db="EMBL/GenBank/DDBJ databases">
        <title>Pedobacter petrophilus genome.</title>
        <authorList>
            <person name="Feldbauer M.J."/>
            <person name="Newman J.D."/>
        </authorList>
    </citation>
    <scope>NUCLEOTIDE SEQUENCE [LARGE SCALE GENOMIC DNA]</scope>
    <source>
        <strain evidence="3 4">LMG 29686</strain>
    </source>
</reference>
<comment type="caution">
    <text evidence="3">The sequence shown here is derived from an EMBL/GenBank/DDBJ whole genome shotgun (WGS) entry which is preliminary data.</text>
</comment>
<evidence type="ECO:0000256" key="1">
    <source>
        <dbReference type="ARBA" id="ARBA00023159"/>
    </source>
</evidence>
<organism evidence="3 4">
    <name type="scientific">Pedobacter petrophilus</name>
    <dbReference type="NCBI Taxonomy" id="1908241"/>
    <lineage>
        <taxon>Bacteria</taxon>
        <taxon>Pseudomonadati</taxon>
        <taxon>Bacteroidota</taxon>
        <taxon>Sphingobacteriia</taxon>
        <taxon>Sphingobacteriales</taxon>
        <taxon>Sphingobacteriaceae</taxon>
        <taxon>Pedobacter</taxon>
    </lineage>
</organism>
<dbReference type="RefSeq" id="WP_154279702.1">
    <property type="nucleotide sequence ID" value="NZ_JBHUJQ010000001.1"/>
</dbReference>
<dbReference type="GO" id="GO:0006281">
    <property type="term" value="P:DNA repair"/>
    <property type="evidence" value="ECO:0007669"/>
    <property type="project" value="InterPro"/>
</dbReference>
<dbReference type="GO" id="GO:0003677">
    <property type="term" value="F:DNA binding"/>
    <property type="evidence" value="ECO:0007669"/>
    <property type="project" value="InterPro"/>
</dbReference>
<dbReference type="SUPFAM" id="SSF57884">
    <property type="entry name" value="Ada DNA repair protein, N-terminal domain (N-Ada 10)"/>
    <property type="match status" value="1"/>
</dbReference>
<proteinExistence type="predicted"/>
<gene>
    <name evidence="3" type="ORF">GJU39_05515</name>
</gene>
<dbReference type="GO" id="GO:0008168">
    <property type="term" value="F:methyltransferase activity"/>
    <property type="evidence" value="ECO:0007669"/>
    <property type="project" value="InterPro"/>
</dbReference>
<evidence type="ECO:0000259" key="2">
    <source>
        <dbReference type="Pfam" id="PF02805"/>
    </source>
</evidence>
<dbReference type="Gene3D" id="3.40.10.10">
    <property type="entry name" value="DNA Methylphosphotriester Repair Domain"/>
    <property type="match status" value="1"/>
</dbReference>
<dbReference type="EMBL" id="WKKH01000006">
    <property type="protein sequence ID" value="MRX75542.1"/>
    <property type="molecule type" value="Genomic_DNA"/>
</dbReference>
<feature type="domain" description="Ada DNA repair metal-binding" evidence="2">
    <location>
        <begin position="23"/>
        <end position="68"/>
    </location>
</feature>
<evidence type="ECO:0000313" key="4">
    <source>
        <dbReference type="Proteomes" id="UP000487757"/>
    </source>
</evidence>
<dbReference type="GO" id="GO:0006355">
    <property type="term" value="P:regulation of DNA-templated transcription"/>
    <property type="evidence" value="ECO:0007669"/>
    <property type="project" value="InterPro"/>
</dbReference>
<protein>
    <submittedName>
        <fullName evidence="3">Metal-binding protein</fullName>
    </submittedName>
</protein>
<dbReference type="Pfam" id="PF02805">
    <property type="entry name" value="Ada_Zn_binding"/>
    <property type="match status" value="1"/>
</dbReference>